<keyword evidence="3" id="KW-1185">Reference proteome</keyword>
<dbReference type="SUPFAM" id="SSF57667">
    <property type="entry name" value="beta-beta-alpha zinc fingers"/>
    <property type="match status" value="5"/>
</dbReference>
<keyword evidence="1" id="KW-0862">Zinc</keyword>
<dbReference type="PROSITE" id="PS00028">
    <property type="entry name" value="ZINC_FINGER_C2H2_1"/>
    <property type="match status" value="8"/>
</dbReference>
<dbReference type="Proteomes" id="UP000694888">
    <property type="component" value="Unplaced"/>
</dbReference>
<protein>
    <submittedName>
        <fullName evidence="4">Zinc finger protein 629 isoform X1</fullName>
    </submittedName>
</protein>
<name>A0ABM0ZXC6_APLCA</name>
<dbReference type="RefSeq" id="XP_012936442.2">
    <property type="nucleotide sequence ID" value="XM_013080988.2"/>
</dbReference>
<organism evidence="3 4">
    <name type="scientific">Aplysia californica</name>
    <name type="common">California sea hare</name>
    <dbReference type="NCBI Taxonomy" id="6500"/>
    <lineage>
        <taxon>Eukaryota</taxon>
        <taxon>Metazoa</taxon>
        <taxon>Spiralia</taxon>
        <taxon>Lophotrochozoa</taxon>
        <taxon>Mollusca</taxon>
        <taxon>Gastropoda</taxon>
        <taxon>Heterobranchia</taxon>
        <taxon>Euthyneura</taxon>
        <taxon>Tectipleura</taxon>
        <taxon>Aplysiida</taxon>
        <taxon>Aplysioidea</taxon>
        <taxon>Aplysiidae</taxon>
        <taxon>Aplysia</taxon>
    </lineage>
</organism>
<feature type="domain" description="C2H2-type" evidence="2">
    <location>
        <begin position="694"/>
        <end position="723"/>
    </location>
</feature>
<dbReference type="PANTHER" id="PTHR46179">
    <property type="entry name" value="ZINC FINGER PROTEIN"/>
    <property type="match status" value="1"/>
</dbReference>
<feature type="domain" description="C2H2-type" evidence="2">
    <location>
        <begin position="785"/>
        <end position="812"/>
    </location>
</feature>
<feature type="domain" description="C2H2-type" evidence="2">
    <location>
        <begin position="602"/>
        <end position="631"/>
    </location>
</feature>
<evidence type="ECO:0000256" key="1">
    <source>
        <dbReference type="PROSITE-ProRule" id="PRU00042"/>
    </source>
</evidence>
<dbReference type="GeneID" id="101863425"/>
<feature type="domain" description="C2H2-type" evidence="2">
    <location>
        <begin position="632"/>
        <end position="656"/>
    </location>
</feature>
<keyword evidence="1" id="KW-0863">Zinc-finger</keyword>
<feature type="domain" description="C2H2-type" evidence="2">
    <location>
        <begin position="755"/>
        <end position="784"/>
    </location>
</feature>
<dbReference type="PANTHER" id="PTHR46179:SF26">
    <property type="entry name" value="ZINC FINGER PROTEIN 423 HOMOLOG"/>
    <property type="match status" value="1"/>
</dbReference>
<feature type="domain" description="C2H2-type" evidence="2">
    <location>
        <begin position="662"/>
        <end position="692"/>
    </location>
</feature>
<dbReference type="SMART" id="SM00355">
    <property type="entry name" value="ZnF_C2H2"/>
    <property type="match status" value="8"/>
</dbReference>
<sequence>MSKTGALHGPKHGGAHEPIDEAQTYRLQTTHRIHDVCVKESTSEVPCLETHSFVSSMSLLPDTLPLDDGVGCEEMSTMAMEEDDCVANLPEAEEEEGDANALSQGGLDIVVSGSDGHLNWLKSKDFQLHKVLTEGDGMDFQGNTISILERPALNLDGKDSSSVLDSSLFTVIGSDSELPDNLQDLVFSSALPDATDESVRSSLKSQAVAVSDVQCFTVGSYPLVSTTGQYHSTGQSFAVDGSSDIANNLFHSDSLEDSHASAAISTPASCNSIGDPHNILLSVPSNCVNDNFEHFSAGSSDYPVSEFAVEKQAVACDESHQLFSSGTHSSLPSLHVSGVSVSTPSASLSNLGDTSELNLNSLPNFLGLDNGSSNPSISTLLDGQSINLLDSSSVSSVPPDQALIKTEYLQQPQGVSTDLTGSDISVTTISISNDDKNATKIMVNTNQGQPQMYVINTTNLSSSESTKSMLGQGQQMYVINTSDVNQNPLLSQMTEGAGNVKAEVVNDSGQILSASASNASAENNFAAAAVGEIPAGFILVPVVDNAANVIQTVSVQGAEEDANLKKSQKKLLRCSEPGCMKTFKKASKLKVHEMLHTGERPYKCTLLGCEWAFTTPHKLKRHMDSHEGRKDFVCDHPGCGHKFTTVYNLNTHRKLHERPCTEPCPEAGCNMSFPTKRQLDLHLRNVHDYEDRTFKCPHPGCEKVFFSSSCMGSHMRVHQQSVEDLRCKFPGCGKIFARMCRLKQHERLHTGEKPFICDYEGCTWAFATASKLKRHQTRHTGLRQWVCEVCKKSFHRSEHLKGHLITHSGSRPFVCPVEGEFFSWIL</sequence>
<dbReference type="PROSITE" id="PS50157">
    <property type="entry name" value="ZINC_FINGER_C2H2_2"/>
    <property type="match status" value="8"/>
</dbReference>
<dbReference type="Gene3D" id="3.30.160.60">
    <property type="entry name" value="Classic Zinc Finger"/>
    <property type="match status" value="7"/>
</dbReference>
<gene>
    <name evidence="4" type="primary">LOC101863425</name>
</gene>
<dbReference type="InterPro" id="IPR051061">
    <property type="entry name" value="Zinc_finger_trans_reg"/>
</dbReference>
<evidence type="ECO:0000259" key="2">
    <source>
        <dbReference type="PROSITE" id="PS50157"/>
    </source>
</evidence>
<accession>A0ABM0ZXC6</accession>
<evidence type="ECO:0000313" key="3">
    <source>
        <dbReference type="Proteomes" id="UP000694888"/>
    </source>
</evidence>
<dbReference type="InterPro" id="IPR013087">
    <property type="entry name" value="Znf_C2H2_type"/>
</dbReference>
<evidence type="ECO:0000313" key="4">
    <source>
        <dbReference type="RefSeq" id="XP_012936442.2"/>
    </source>
</evidence>
<dbReference type="Pfam" id="PF00096">
    <property type="entry name" value="zf-C2H2"/>
    <property type="match status" value="3"/>
</dbReference>
<dbReference type="InterPro" id="IPR036236">
    <property type="entry name" value="Znf_C2H2_sf"/>
</dbReference>
<keyword evidence="1" id="KW-0479">Metal-binding</keyword>
<feature type="domain" description="C2H2-type" evidence="2">
    <location>
        <begin position="572"/>
        <end position="601"/>
    </location>
</feature>
<feature type="domain" description="C2H2-type" evidence="2">
    <location>
        <begin position="725"/>
        <end position="754"/>
    </location>
</feature>
<reference evidence="4" key="1">
    <citation type="submission" date="2025-08" db="UniProtKB">
        <authorList>
            <consortium name="RefSeq"/>
        </authorList>
    </citation>
    <scope>IDENTIFICATION</scope>
</reference>
<proteinExistence type="predicted"/>